<gene>
    <name evidence="1" type="ordered locus">Hbut_1367</name>
</gene>
<sequence length="78" mass="9199">MASEETWRSIPLYYAIVEELERRGGNAKDIELYRAIRDKFDVTFSEFLRALMKLEMQGIIYVNVLKENLRNVELIAKS</sequence>
<evidence type="ECO:0000313" key="2">
    <source>
        <dbReference type="Proteomes" id="UP000002593"/>
    </source>
</evidence>
<accession>A2BMI1</accession>
<dbReference type="EMBL" id="CP000493">
    <property type="protein sequence ID" value="ABM81192.1"/>
    <property type="molecule type" value="Genomic_DNA"/>
</dbReference>
<organism evidence="1 2">
    <name type="scientific">Hyperthermus butylicus (strain DSM 5456 / JCM 9403 / PLM1-5)</name>
    <dbReference type="NCBI Taxonomy" id="415426"/>
    <lineage>
        <taxon>Archaea</taxon>
        <taxon>Thermoproteota</taxon>
        <taxon>Thermoprotei</taxon>
        <taxon>Desulfurococcales</taxon>
        <taxon>Pyrodictiaceae</taxon>
        <taxon>Hyperthermus</taxon>
    </lineage>
</organism>
<evidence type="ECO:0000313" key="1">
    <source>
        <dbReference type="EMBL" id="ABM81192.1"/>
    </source>
</evidence>
<dbReference type="RefSeq" id="WP_011822510.1">
    <property type="nucleotide sequence ID" value="NC_008818.1"/>
</dbReference>
<name>A2BMI1_HYPBU</name>
<keyword evidence="2" id="KW-1185">Reference proteome</keyword>
<dbReference type="KEGG" id="hbu:Hbut_1367"/>
<dbReference type="OrthoDB" id="14757at2157"/>
<proteinExistence type="predicted"/>
<dbReference type="Proteomes" id="UP000002593">
    <property type="component" value="Chromosome"/>
</dbReference>
<dbReference type="AlphaFoldDB" id="A2BMI1"/>
<dbReference type="STRING" id="415426.Hbut_1367"/>
<protein>
    <submittedName>
        <fullName evidence="1">Uncharacterized protein</fullName>
    </submittedName>
</protein>
<dbReference type="eggNOG" id="arCOG07192">
    <property type="taxonomic scope" value="Archaea"/>
</dbReference>
<dbReference type="GeneID" id="4781864"/>
<reference evidence="1 2" key="1">
    <citation type="journal article" date="2007" name="Archaea">
        <title>The genome of Hyperthermus butylicus: a sulfur-reducing, peptide fermenting, neutrophilic Crenarchaeote growing up to 108 degrees C.</title>
        <authorList>
            <person name="Brugger K."/>
            <person name="Chen L."/>
            <person name="Stark M."/>
            <person name="Zibat A."/>
            <person name="Redder P."/>
            <person name="Ruepp A."/>
            <person name="Awayez M."/>
            <person name="She Q."/>
            <person name="Garrett R.A."/>
            <person name="Klenk H.P."/>
        </authorList>
    </citation>
    <scope>NUCLEOTIDE SEQUENCE [LARGE SCALE GENOMIC DNA]</scope>
    <source>
        <strain evidence="2">DSM 5456 / JCM 9403 / PLM1-5</strain>
    </source>
</reference>
<dbReference type="EnsemblBacteria" id="ABM81192">
    <property type="protein sequence ID" value="ABM81192"/>
    <property type="gene ID" value="Hbut_1367"/>
</dbReference>
<dbReference type="HOGENOM" id="CLU_189637_0_0_2"/>